<proteinExistence type="predicted"/>
<name>A0A975TCN0_9NOST</name>
<gene>
    <name evidence="1" type="ORF">B6N60_04327</name>
</gene>
<evidence type="ECO:0000313" key="2">
    <source>
        <dbReference type="Proteomes" id="UP000683511"/>
    </source>
</evidence>
<reference evidence="1" key="1">
    <citation type="submission" date="2017-04" db="EMBL/GenBank/DDBJ databases">
        <title>Genome deletions in a multicellular cyanobacterial endosymbiont for morphological adaptation in marine diatoms.</title>
        <authorList>
            <person name="Wang Y."/>
            <person name="Gao H."/>
            <person name="Li R."/>
            <person name="Xu X."/>
        </authorList>
    </citation>
    <scope>NUCLEOTIDE SEQUENCE</scope>
    <source>
        <strain evidence="1">FACHB 800</strain>
    </source>
</reference>
<evidence type="ECO:0000313" key="1">
    <source>
        <dbReference type="EMBL" id="QXE25607.1"/>
    </source>
</evidence>
<sequence>MVSLDGNAQTKKILIFEVAVTIQTKLIHNFIVNQ</sequence>
<dbReference type="KEGG" id="rsin:B6N60_04327"/>
<accession>A0A975TCN0</accession>
<protein>
    <submittedName>
        <fullName evidence="1">Uncharacterized protein</fullName>
    </submittedName>
</protein>
<organism evidence="1 2">
    <name type="scientific">Richelia sinica FACHB-800</name>
    <dbReference type="NCBI Taxonomy" id="1357546"/>
    <lineage>
        <taxon>Bacteria</taxon>
        <taxon>Bacillati</taxon>
        <taxon>Cyanobacteriota</taxon>
        <taxon>Cyanophyceae</taxon>
        <taxon>Nostocales</taxon>
        <taxon>Nostocaceae</taxon>
        <taxon>Richelia</taxon>
    </lineage>
</organism>
<dbReference type="EMBL" id="CP021056">
    <property type="protein sequence ID" value="QXE25607.1"/>
    <property type="molecule type" value="Genomic_DNA"/>
</dbReference>
<dbReference type="AlphaFoldDB" id="A0A975TCN0"/>
<dbReference type="Proteomes" id="UP000683511">
    <property type="component" value="Chromosome"/>
</dbReference>
<keyword evidence="2" id="KW-1185">Reference proteome</keyword>